<dbReference type="PRINTS" id="PR00153">
    <property type="entry name" value="CSAPPISMRASE"/>
</dbReference>
<dbReference type="PROSITE" id="PS50072">
    <property type="entry name" value="CSA_PPIASE_2"/>
    <property type="match status" value="1"/>
</dbReference>
<dbReference type="InterPro" id="IPR029000">
    <property type="entry name" value="Cyclophilin-like_dom_sf"/>
</dbReference>
<name>A0A0R2I2G9_CARDV</name>
<dbReference type="eggNOG" id="COG0652">
    <property type="taxonomic scope" value="Bacteria"/>
</dbReference>
<dbReference type="PATRIC" id="fig|1449336.4.peg.1373"/>
<feature type="compositionally biased region" description="Polar residues" evidence="6">
    <location>
        <begin position="41"/>
        <end position="56"/>
    </location>
</feature>
<evidence type="ECO:0000313" key="8">
    <source>
        <dbReference type="EMBL" id="KRN56231.1"/>
    </source>
</evidence>
<comment type="caution">
    <text evidence="8">The sequence shown here is derived from an EMBL/GenBank/DDBJ whole genome shotgun (WGS) entry which is preliminary data.</text>
</comment>
<keyword evidence="3 5" id="KW-0697">Rotamase</keyword>
<keyword evidence="4 5" id="KW-0413">Isomerase</keyword>
<gene>
    <name evidence="8" type="ORF">IV74_GL001343</name>
</gene>
<feature type="region of interest" description="Disordered" evidence="6">
    <location>
        <begin position="38"/>
        <end position="64"/>
    </location>
</feature>
<keyword evidence="9" id="KW-1185">Reference proteome</keyword>
<evidence type="ECO:0000313" key="9">
    <source>
        <dbReference type="Proteomes" id="UP000051658"/>
    </source>
</evidence>
<dbReference type="AlphaFoldDB" id="A0A0R2I2G9"/>
<evidence type="ECO:0000256" key="3">
    <source>
        <dbReference type="ARBA" id="ARBA00023110"/>
    </source>
</evidence>
<dbReference type="CDD" id="cd00317">
    <property type="entry name" value="cyclophilin"/>
    <property type="match status" value="1"/>
</dbReference>
<dbReference type="Gene3D" id="2.40.100.10">
    <property type="entry name" value="Cyclophilin-like"/>
    <property type="match status" value="1"/>
</dbReference>
<dbReference type="PANTHER" id="PTHR45625">
    <property type="entry name" value="PEPTIDYL-PROLYL CIS-TRANS ISOMERASE-RELATED"/>
    <property type="match status" value="1"/>
</dbReference>
<dbReference type="EMBL" id="JQBS01000032">
    <property type="protein sequence ID" value="KRN56231.1"/>
    <property type="molecule type" value="Genomic_DNA"/>
</dbReference>
<dbReference type="SUPFAM" id="SSF50891">
    <property type="entry name" value="Cyclophilin-like"/>
    <property type="match status" value="1"/>
</dbReference>
<evidence type="ECO:0000259" key="7">
    <source>
        <dbReference type="PROSITE" id="PS50072"/>
    </source>
</evidence>
<dbReference type="InterPro" id="IPR044666">
    <property type="entry name" value="Cyclophilin_A-like"/>
</dbReference>
<evidence type="ECO:0000256" key="6">
    <source>
        <dbReference type="SAM" id="MobiDB-lite"/>
    </source>
</evidence>
<dbReference type="PANTHER" id="PTHR45625:SF4">
    <property type="entry name" value="PEPTIDYLPROLYL ISOMERASE DOMAIN AND WD REPEAT-CONTAINING PROTEIN 1"/>
    <property type="match status" value="1"/>
</dbReference>
<reference evidence="8 9" key="1">
    <citation type="journal article" date="2015" name="Genome Announc.">
        <title>Expanding the biotechnology potential of lactobacilli through comparative genomics of 213 strains and associated genera.</title>
        <authorList>
            <person name="Sun Z."/>
            <person name="Harris H.M."/>
            <person name="McCann A."/>
            <person name="Guo C."/>
            <person name="Argimon S."/>
            <person name="Zhang W."/>
            <person name="Yang X."/>
            <person name="Jeffery I.B."/>
            <person name="Cooney J.C."/>
            <person name="Kagawa T.F."/>
            <person name="Liu W."/>
            <person name="Song Y."/>
            <person name="Salvetti E."/>
            <person name="Wrobel A."/>
            <person name="Rasinkangas P."/>
            <person name="Parkhill J."/>
            <person name="Rea M.C."/>
            <person name="O'Sullivan O."/>
            <person name="Ritari J."/>
            <person name="Douillard F.P."/>
            <person name="Paul Ross R."/>
            <person name="Yang R."/>
            <person name="Briner A.E."/>
            <person name="Felis G.E."/>
            <person name="de Vos W.M."/>
            <person name="Barrangou R."/>
            <person name="Klaenhammer T.R."/>
            <person name="Caufield P.W."/>
            <person name="Cui Y."/>
            <person name="Zhang H."/>
            <person name="O'Toole P.W."/>
        </authorList>
    </citation>
    <scope>NUCLEOTIDE SEQUENCE [LARGE SCALE GENOMIC DNA]</scope>
    <source>
        <strain evidence="8 9">DSM 20623</strain>
    </source>
</reference>
<dbReference type="Pfam" id="PF00160">
    <property type="entry name" value="Pro_isomerase"/>
    <property type="match status" value="1"/>
</dbReference>
<dbReference type="GO" id="GO:0006457">
    <property type="term" value="P:protein folding"/>
    <property type="evidence" value="ECO:0007669"/>
    <property type="project" value="InterPro"/>
</dbReference>
<comment type="function">
    <text evidence="2 5">PPIases accelerate the folding of proteins. It catalyzes the cis-trans isomerization of proline imidic peptide bonds in oligopeptides.</text>
</comment>
<dbReference type="Proteomes" id="UP000051658">
    <property type="component" value="Unassembled WGS sequence"/>
</dbReference>
<dbReference type="PROSITE" id="PS00170">
    <property type="entry name" value="CSA_PPIASE_1"/>
    <property type="match status" value="1"/>
</dbReference>
<protein>
    <recommendedName>
        <fullName evidence="5">Peptidyl-prolyl cis-trans isomerase</fullName>
        <shortName evidence="5">PPIase</shortName>
        <ecNumber evidence="5">5.2.1.8</ecNumber>
    </recommendedName>
</protein>
<evidence type="ECO:0000256" key="5">
    <source>
        <dbReference type="RuleBase" id="RU363019"/>
    </source>
</evidence>
<evidence type="ECO:0000256" key="4">
    <source>
        <dbReference type="ARBA" id="ARBA00023235"/>
    </source>
</evidence>
<dbReference type="InterPro" id="IPR020892">
    <property type="entry name" value="Cyclophilin-type_PPIase_CS"/>
</dbReference>
<sequence length="264" mass="28945">MFLTKMKNKKLILGVILLIVALVMIVFGIKYMSDQNKDETASTNDESSLTSDSAETSESKEEKVDFSKLTLPQLSNVVAENETELEIVTSMGSIKVKLFPELAPKAVENFVKHSKDGYYNGTPFHRVINEFMIQGGDPQGNGTGGESIWGKPFGVEKTPELYHIRGALAMAKTNDPISIGSQFYIVQNDQDQSSQVSADDMPEKIVEAYKKGGTPFLDGQYTVFGQVIEGMDIVDKIAALPVGANDKPNEEVTVQQINVIKEAN</sequence>
<feature type="domain" description="PPIase cyclophilin-type" evidence="7">
    <location>
        <begin position="89"/>
        <end position="259"/>
    </location>
</feature>
<dbReference type="GO" id="GO:0003755">
    <property type="term" value="F:peptidyl-prolyl cis-trans isomerase activity"/>
    <property type="evidence" value="ECO:0007669"/>
    <property type="project" value="UniProtKB-UniRule"/>
</dbReference>
<accession>A0A0R2I2G9</accession>
<dbReference type="InterPro" id="IPR002130">
    <property type="entry name" value="Cyclophilin-type_PPIase_dom"/>
</dbReference>
<comment type="similarity">
    <text evidence="5">Belongs to the cyclophilin-type PPIase family.</text>
</comment>
<dbReference type="EC" id="5.2.1.8" evidence="5"/>
<comment type="catalytic activity">
    <reaction evidence="1 5">
        <text>[protein]-peptidylproline (omega=180) = [protein]-peptidylproline (omega=0)</text>
        <dbReference type="Rhea" id="RHEA:16237"/>
        <dbReference type="Rhea" id="RHEA-COMP:10747"/>
        <dbReference type="Rhea" id="RHEA-COMP:10748"/>
        <dbReference type="ChEBI" id="CHEBI:83833"/>
        <dbReference type="ChEBI" id="CHEBI:83834"/>
        <dbReference type="EC" id="5.2.1.8"/>
    </reaction>
</comment>
<evidence type="ECO:0000256" key="1">
    <source>
        <dbReference type="ARBA" id="ARBA00000971"/>
    </source>
</evidence>
<evidence type="ECO:0000256" key="2">
    <source>
        <dbReference type="ARBA" id="ARBA00002388"/>
    </source>
</evidence>
<organism evidence="8 9">
    <name type="scientific">Carnobacterium divergens DSM 20623</name>
    <dbReference type="NCBI Taxonomy" id="1449336"/>
    <lineage>
        <taxon>Bacteria</taxon>
        <taxon>Bacillati</taxon>
        <taxon>Bacillota</taxon>
        <taxon>Bacilli</taxon>
        <taxon>Lactobacillales</taxon>
        <taxon>Carnobacteriaceae</taxon>
        <taxon>Carnobacterium</taxon>
    </lineage>
</organism>
<proteinExistence type="inferred from homology"/>